<dbReference type="PANTHER" id="PTHR30213:SF1">
    <property type="entry name" value="INNER MEMBRANE PROTEIN YHJD"/>
    <property type="match status" value="1"/>
</dbReference>
<dbReference type="GO" id="GO:0005886">
    <property type="term" value="C:plasma membrane"/>
    <property type="evidence" value="ECO:0007669"/>
    <property type="project" value="UniProtKB-SubCell"/>
</dbReference>
<dbReference type="EMBL" id="JAERWK010000012">
    <property type="protein sequence ID" value="MBM9467651.1"/>
    <property type="molecule type" value="Genomic_DNA"/>
</dbReference>
<gene>
    <name evidence="7" type="primary">yhjD</name>
    <name evidence="7" type="ORF">JL106_10210</name>
</gene>
<protein>
    <submittedName>
        <fullName evidence="7">Inner membrane protein YhjD</fullName>
    </submittedName>
</protein>
<keyword evidence="2" id="KW-1003">Cell membrane</keyword>
<keyword evidence="5 6" id="KW-0472">Membrane</keyword>
<keyword evidence="8" id="KW-1185">Reference proteome</keyword>
<feature type="transmembrane region" description="Helical" evidence="6">
    <location>
        <begin position="245"/>
        <end position="267"/>
    </location>
</feature>
<evidence type="ECO:0000256" key="1">
    <source>
        <dbReference type="ARBA" id="ARBA00004651"/>
    </source>
</evidence>
<comment type="caution">
    <text evidence="7">The sequence shown here is derived from an EMBL/GenBank/DDBJ whole genome shotgun (WGS) entry which is preliminary data.</text>
</comment>
<feature type="transmembrane region" description="Helical" evidence="6">
    <location>
        <begin position="50"/>
        <end position="78"/>
    </location>
</feature>
<dbReference type="Pfam" id="PF03631">
    <property type="entry name" value="Virul_fac_BrkB"/>
    <property type="match status" value="1"/>
</dbReference>
<feature type="transmembrane region" description="Helical" evidence="6">
    <location>
        <begin position="170"/>
        <end position="190"/>
    </location>
</feature>
<evidence type="ECO:0000313" key="7">
    <source>
        <dbReference type="EMBL" id="MBM9467651.1"/>
    </source>
</evidence>
<comment type="subcellular location">
    <subcellularLocation>
        <location evidence="1">Cell membrane</location>
        <topology evidence="1">Multi-pass membrane protein</topology>
    </subcellularLocation>
</comment>
<sequence>MASVTVGRSDFDQSFKGRAARTFKRISSREGVQHLIRMNKRFGDRLGTQFAAALTYLSFLSLVPILMVLFSIAGFVLVNNQELLDQLRQGIADQIPSQQLAGTINEVLDTAIDQRIGVGIVGLLIALYSGIGWMGNLREALEAQWRPVWEEDPAKEDNFALATVKDLGRLVGLGLAIAVTLGLTTAGTAIQTQILTWLGLEDQSWLTPVITVLTLLIAMVADVLIFLWLYRTLPGRQYQVPRAALIKGAVVAAVLFELLKSLLSFLLQLTSGSASWQVFGPIIGLLFFFNLVARMVLMVGAWIATSKGGPKAPEPEPEIPEAQVMVTRPVSRPRVAGLLGVGALIGWVTARRSK</sequence>
<reference evidence="7" key="1">
    <citation type="submission" date="2021-01" db="EMBL/GenBank/DDBJ databases">
        <title>YIM 132084 draft genome.</title>
        <authorList>
            <person name="An D."/>
        </authorList>
    </citation>
    <scope>NUCLEOTIDE SEQUENCE</scope>
    <source>
        <strain evidence="7">YIM 132084</strain>
    </source>
</reference>
<keyword evidence="3 6" id="KW-0812">Transmembrane</keyword>
<keyword evidence="4 6" id="KW-1133">Transmembrane helix</keyword>
<feature type="transmembrane region" description="Helical" evidence="6">
    <location>
        <begin position="279"/>
        <end position="304"/>
    </location>
</feature>
<evidence type="ECO:0000256" key="3">
    <source>
        <dbReference type="ARBA" id="ARBA00022692"/>
    </source>
</evidence>
<organism evidence="7 8">
    <name type="scientific">Nakamurella leprariae</name>
    <dbReference type="NCBI Taxonomy" id="2803911"/>
    <lineage>
        <taxon>Bacteria</taxon>
        <taxon>Bacillati</taxon>
        <taxon>Actinomycetota</taxon>
        <taxon>Actinomycetes</taxon>
        <taxon>Nakamurellales</taxon>
        <taxon>Nakamurellaceae</taxon>
        <taxon>Nakamurella</taxon>
    </lineage>
</organism>
<dbReference type="Proteomes" id="UP000663792">
    <property type="component" value="Unassembled WGS sequence"/>
</dbReference>
<dbReference type="InterPro" id="IPR017039">
    <property type="entry name" value="Virul_fac_BrkB"/>
</dbReference>
<name>A0A939BZF5_9ACTN</name>
<evidence type="ECO:0000256" key="4">
    <source>
        <dbReference type="ARBA" id="ARBA00022989"/>
    </source>
</evidence>
<dbReference type="RefSeq" id="WP_205260602.1">
    <property type="nucleotide sequence ID" value="NZ_JAERWK010000012.1"/>
</dbReference>
<proteinExistence type="predicted"/>
<accession>A0A939BZF5</accession>
<evidence type="ECO:0000313" key="8">
    <source>
        <dbReference type="Proteomes" id="UP000663792"/>
    </source>
</evidence>
<dbReference type="PANTHER" id="PTHR30213">
    <property type="entry name" value="INNER MEMBRANE PROTEIN YHJD"/>
    <property type="match status" value="1"/>
</dbReference>
<feature type="transmembrane region" description="Helical" evidence="6">
    <location>
        <begin position="210"/>
        <end position="233"/>
    </location>
</feature>
<dbReference type="PIRSF" id="PIRSF035875">
    <property type="entry name" value="RNase_BN"/>
    <property type="match status" value="1"/>
</dbReference>
<dbReference type="AlphaFoldDB" id="A0A939BZF5"/>
<dbReference type="NCBIfam" id="TIGR00766">
    <property type="entry name" value="inner membrane protein YhjD"/>
    <property type="match status" value="1"/>
</dbReference>
<evidence type="ECO:0000256" key="2">
    <source>
        <dbReference type="ARBA" id="ARBA00022475"/>
    </source>
</evidence>
<feature type="transmembrane region" description="Helical" evidence="6">
    <location>
        <begin position="116"/>
        <end position="137"/>
    </location>
</feature>
<dbReference type="InterPro" id="IPR005274">
    <property type="entry name" value="IM_pro_YhjD"/>
</dbReference>
<evidence type="ECO:0000256" key="5">
    <source>
        <dbReference type="ARBA" id="ARBA00023136"/>
    </source>
</evidence>
<evidence type="ECO:0000256" key="6">
    <source>
        <dbReference type="SAM" id="Phobius"/>
    </source>
</evidence>